<proteinExistence type="predicted"/>
<gene>
    <name evidence="2" type="primary">CD177</name>
</gene>
<sequence>MNSAPLLAFLGVLLILPRIKALTCQQGFLSSEYNLKPDEHVSWTVNREQVCQDGWGCQDTLLFIQNGPQVYVVLNKDCTQAADQESQVTEHSSGPGLSVISYHHVCRDKDLCNDLSNTIPTWAPSNPKGAPVPGGMQCPSCLSENGCLEVSETTLPCPAGTKHCYTGILTFSGGYFQPTNIEIQGCLAQEGCNLLNGTRKIGPIDVSENCNSNDLVRCHSGSMIRSGKSLSQEPQEWTSFSTKLCAAGEVCQETLLLIDAGNTAVLLGSKGCILPGPGPQNSTTISIHSRPPGVLVASYAHVCSSNGCNRVSTSSVLLNALPRQAVPDDSGISCPACVNFFGSCTDLTLIKCPQGATRCYRGNMRLIGGGIYTTMGVSGCMAHGTLLNNTQNIGVFSVVEQEHSQDEEYIDPPIIQSAGYAALK</sequence>
<evidence type="ECO:0000313" key="1">
    <source>
        <dbReference type="Proteomes" id="UP000694863"/>
    </source>
</evidence>
<accession>A0AC55DA47</accession>
<evidence type="ECO:0000313" key="2">
    <source>
        <dbReference type="RefSeq" id="XP_045148623.1"/>
    </source>
</evidence>
<dbReference type="Proteomes" id="UP000694863">
    <property type="component" value="Unplaced"/>
</dbReference>
<name>A0AC55DA47_ECHTE</name>
<organism evidence="1 2">
    <name type="scientific">Echinops telfairi</name>
    <name type="common">Lesser hedgehog tenrec</name>
    <dbReference type="NCBI Taxonomy" id="9371"/>
    <lineage>
        <taxon>Eukaryota</taxon>
        <taxon>Metazoa</taxon>
        <taxon>Chordata</taxon>
        <taxon>Craniata</taxon>
        <taxon>Vertebrata</taxon>
        <taxon>Euteleostomi</taxon>
        <taxon>Mammalia</taxon>
        <taxon>Eutheria</taxon>
        <taxon>Afrotheria</taxon>
        <taxon>Tenrecidae</taxon>
        <taxon>Tenrecinae</taxon>
        <taxon>Echinops</taxon>
    </lineage>
</organism>
<protein>
    <submittedName>
        <fullName evidence="2">CD177 antigen</fullName>
    </submittedName>
</protein>
<reference evidence="2" key="1">
    <citation type="submission" date="2025-08" db="UniProtKB">
        <authorList>
            <consortium name="RefSeq"/>
        </authorList>
    </citation>
    <scope>IDENTIFICATION</scope>
</reference>
<dbReference type="RefSeq" id="XP_045148623.1">
    <property type="nucleotide sequence ID" value="XM_045292688.1"/>
</dbReference>
<keyword evidence="1" id="KW-1185">Reference proteome</keyword>